<comment type="caution">
    <text evidence="1">The sequence shown here is derived from an EMBL/GenBank/DDBJ whole genome shotgun (WGS) entry which is preliminary data.</text>
</comment>
<protein>
    <submittedName>
        <fullName evidence="1">Uncharacterized protein</fullName>
    </submittedName>
</protein>
<organism evidence="1 2">
    <name type="scientific">Handroanthus impetiginosus</name>
    <dbReference type="NCBI Taxonomy" id="429701"/>
    <lineage>
        <taxon>Eukaryota</taxon>
        <taxon>Viridiplantae</taxon>
        <taxon>Streptophyta</taxon>
        <taxon>Embryophyta</taxon>
        <taxon>Tracheophyta</taxon>
        <taxon>Spermatophyta</taxon>
        <taxon>Magnoliopsida</taxon>
        <taxon>eudicotyledons</taxon>
        <taxon>Gunneridae</taxon>
        <taxon>Pentapetalae</taxon>
        <taxon>asterids</taxon>
        <taxon>lamiids</taxon>
        <taxon>Lamiales</taxon>
        <taxon>Bignoniaceae</taxon>
        <taxon>Crescentiina</taxon>
        <taxon>Tabebuia alliance</taxon>
        <taxon>Handroanthus</taxon>
    </lineage>
</organism>
<gene>
    <name evidence="1" type="ORF">CDL12_29733</name>
</gene>
<proteinExistence type="predicted"/>
<evidence type="ECO:0000313" key="2">
    <source>
        <dbReference type="Proteomes" id="UP000231279"/>
    </source>
</evidence>
<name>A0A2G9FXK8_9LAMI</name>
<accession>A0A2G9FXK8</accession>
<reference evidence="2" key="1">
    <citation type="journal article" date="2018" name="Gigascience">
        <title>Genome assembly of the Pink Ipe (Handroanthus impetiginosus, Bignoniaceae), a highly valued, ecologically keystone Neotropical timber forest tree.</title>
        <authorList>
            <person name="Silva-Junior O.B."/>
            <person name="Grattapaglia D."/>
            <person name="Novaes E."/>
            <person name="Collevatti R.G."/>
        </authorList>
    </citation>
    <scope>NUCLEOTIDE SEQUENCE [LARGE SCALE GENOMIC DNA]</scope>
    <source>
        <strain evidence="2">cv. UFG-1</strain>
    </source>
</reference>
<evidence type="ECO:0000313" key="1">
    <source>
        <dbReference type="EMBL" id="PIM97792.1"/>
    </source>
</evidence>
<dbReference type="EMBL" id="NKXS01009110">
    <property type="protein sequence ID" value="PIM97792.1"/>
    <property type="molecule type" value="Genomic_DNA"/>
</dbReference>
<dbReference type="Proteomes" id="UP000231279">
    <property type="component" value="Unassembled WGS sequence"/>
</dbReference>
<sequence length="60" mass="7102">MIDERGDSFRIGFWNMLCWVNLSELGSFSITFYKIEDIQILVNELFPLITLGYYKDILGY</sequence>
<keyword evidence="2" id="KW-1185">Reference proteome</keyword>
<dbReference type="AlphaFoldDB" id="A0A2G9FXK8"/>